<dbReference type="Proteomes" id="UP000030108">
    <property type="component" value="Unassembled WGS sequence"/>
</dbReference>
<sequence length="115" mass="12812">MQLVRWDGTRLKSITTSANSGSPQTMSRTKTQTTNGPSICTIALRIWTLPTNASCVPIGFSTLVVIRVVTPPIFCAHVPMRAEWVYHFRSKTQATDVLSPTYSVPALKFTKWISR</sequence>
<feature type="region of interest" description="Disordered" evidence="1">
    <location>
        <begin position="14"/>
        <end position="34"/>
    </location>
</feature>
<accession>X8JGS5</accession>
<name>X8JGS5_9AGAM</name>
<evidence type="ECO:0000313" key="3">
    <source>
        <dbReference type="Proteomes" id="UP000030108"/>
    </source>
</evidence>
<reference evidence="3" key="1">
    <citation type="journal article" date="2014" name="Genome Announc.">
        <title>Draft genome sequence of the plant-pathogenic soil fungus Rhizoctonia solani anastomosis group 3 strain Rhs1AP.</title>
        <authorList>
            <person name="Cubeta M.A."/>
            <person name="Thomas E."/>
            <person name="Dean R.A."/>
            <person name="Jabaji S."/>
            <person name="Neate S.M."/>
            <person name="Tavantzis S."/>
            <person name="Toda T."/>
            <person name="Vilgalys R."/>
            <person name="Bharathan N."/>
            <person name="Fedorova-Abrams N."/>
            <person name="Pakala S.B."/>
            <person name="Pakala S.M."/>
            <person name="Zafar N."/>
            <person name="Joardar V."/>
            <person name="Losada L."/>
            <person name="Nierman W.C."/>
        </authorList>
    </citation>
    <scope>NUCLEOTIDE SEQUENCE [LARGE SCALE GENOMIC DNA]</scope>
    <source>
        <strain evidence="3">AG-3</strain>
    </source>
</reference>
<dbReference type="EMBL" id="JATN01000316">
    <property type="protein sequence ID" value="EUC63135.1"/>
    <property type="molecule type" value="Genomic_DNA"/>
</dbReference>
<proteinExistence type="predicted"/>
<organism evidence="2 3">
    <name type="scientific">Rhizoctonia solani AG-3 Rhs1AP</name>
    <dbReference type="NCBI Taxonomy" id="1086054"/>
    <lineage>
        <taxon>Eukaryota</taxon>
        <taxon>Fungi</taxon>
        <taxon>Dikarya</taxon>
        <taxon>Basidiomycota</taxon>
        <taxon>Agaricomycotina</taxon>
        <taxon>Agaricomycetes</taxon>
        <taxon>Cantharellales</taxon>
        <taxon>Ceratobasidiaceae</taxon>
        <taxon>Rhizoctonia</taxon>
    </lineage>
</organism>
<dbReference type="AlphaFoldDB" id="X8JGS5"/>
<comment type="caution">
    <text evidence="2">The sequence shown here is derived from an EMBL/GenBank/DDBJ whole genome shotgun (WGS) entry which is preliminary data.</text>
</comment>
<evidence type="ECO:0000313" key="2">
    <source>
        <dbReference type="EMBL" id="EUC63135.1"/>
    </source>
</evidence>
<evidence type="ECO:0000256" key="1">
    <source>
        <dbReference type="SAM" id="MobiDB-lite"/>
    </source>
</evidence>
<gene>
    <name evidence="2" type="ORF">RSOL_480460</name>
</gene>
<protein>
    <submittedName>
        <fullName evidence="2">Uncharacterized protein</fullName>
    </submittedName>
</protein>